<keyword evidence="3" id="KW-0732">Signal</keyword>
<comment type="caution">
    <text evidence="4">The sequence shown here is derived from an EMBL/GenBank/DDBJ whole genome shotgun (WGS) entry which is preliminary data.</text>
</comment>
<reference evidence="4" key="1">
    <citation type="submission" date="2022-07" db="EMBL/GenBank/DDBJ databases">
        <title>Phylogenomic reconstructions and comparative analyses of Kickxellomycotina fungi.</title>
        <authorList>
            <person name="Reynolds N.K."/>
            <person name="Stajich J.E."/>
            <person name="Barry K."/>
            <person name="Grigoriev I.V."/>
            <person name="Crous P."/>
            <person name="Smith M.E."/>
        </authorList>
    </citation>
    <scope>NUCLEOTIDE SEQUENCE</scope>
    <source>
        <strain evidence="4">NBRC 105413</strain>
    </source>
</reference>
<feature type="transmembrane region" description="Helical" evidence="2">
    <location>
        <begin position="382"/>
        <end position="404"/>
    </location>
</feature>
<keyword evidence="2" id="KW-0812">Transmembrane</keyword>
<dbReference type="InterPro" id="IPR043504">
    <property type="entry name" value="Peptidase_S1_PA_chymotrypsin"/>
</dbReference>
<dbReference type="CDD" id="cd12087">
    <property type="entry name" value="TM_EGFR-like"/>
    <property type="match status" value="1"/>
</dbReference>
<feature type="compositionally biased region" description="Low complexity" evidence="1">
    <location>
        <begin position="327"/>
        <end position="359"/>
    </location>
</feature>
<proteinExistence type="predicted"/>
<dbReference type="EMBL" id="JANBOH010000629">
    <property type="protein sequence ID" value="KAJ1641795.1"/>
    <property type="molecule type" value="Genomic_DNA"/>
</dbReference>
<protein>
    <recommendedName>
        <fullName evidence="6">Peptidase S1 domain-containing protein</fullName>
    </recommendedName>
</protein>
<evidence type="ECO:0000256" key="2">
    <source>
        <dbReference type="SAM" id="Phobius"/>
    </source>
</evidence>
<feature type="chain" id="PRO_5040832593" description="Peptidase S1 domain-containing protein" evidence="3">
    <location>
        <begin position="25"/>
        <end position="499"/>
    </location>
</feature>
<feature type="signal peptide" evidence="3">
    <location>
        <begin position="1"/>
        <end position="24"/>
    </location>
</feature>
<evidence type="ECO:0008006" key="6">
    <source>
        <dbReference type="Google" id="ProtNLM"/>
    </source>
</evidence>
<keyword evidence="2" id="KW-1133">Transmembrane helix</keyword>
<dbReference type="Proteomes" id="UP001145021">
    <property type="component" value="Unassembled WGS sequence"/>
</dbReference>
<keyword evidence="2" id="KW-0472">Membrane</keyword>
<dbReference type="InterPro" id="IPR009003">
    <property type="entry name" value="Peptidase_S1_PA"/>
</dbReference>
<dbReference type="AlphaFoldDB" id="A0A9W7XEV1"/>
<gene>
    <name evidence="4" type="ORF">LPJ64_006279</name>
</gene>
<evidence type="ECO:0000256" key="1">
    <source>
        <dbReference type="SAM" id="MobiDB-lite"/>
    </source>
</evidence>
<dbReference type="Gene3D" id="2.40.10.10">
    <property type="entry name" value="Trypsin-like serine proteases"/>
    <property type="match status" value="2"/>
</dbReference>
<feature type="region of interest" description="Disordered" evidence="1">
    <location>
        <begin position="321"/>
        <end position="376"/>
    </location>
</feature>
<organism evidence="4 5">
    <name type="scientific">Coemansia asiatica</name>
    <dbReference type="NCBI Taxonomy" id="1052880"/>
    <lineage>
        <taxon>Eukaryota</taxon>
        <taxon>Fungi</taxon>
        <taxon>Fungi incertae sedis</taxon>
        <taxon>Zoopagomycota</taxon>
        <taxon>Kickxellomycotina</taxon>
        <taxon>Kickxellomycetes</taxon>
        <taxon>Kickxellales</taxon>
        <taxon>Kickxellaceae</taxon>
        <taxon>Coemansia</taxon>
    </lineage>
</organism>
<keyword evidence="5" id="KW-1185">Reference proteome</keyword>
<sequence length="499" mass="53490">MKVFQYLAVLASTLMFATPGYAAGQHSFIKRLDTARALDMKGAILFKDTTATTCEVALVSNLIGYVSANCLDFEKDTTTLNNSTSYSVMLSDSGTTTLGKYNVDTITVHPKYDPKTFANNLALLQFNSGNPLQFKNYIAANEGDWLSTMYVRRGVVTSAPNTWSVPQVANGTQGAPDKCAQVSALYEANTNDLMCTEQILVSDQEGKKCAAPFGSIYGVHDPDLAIAGLYSHSVIVGGDNLCNYGQVYSFYTLLSNYLEWGGNTAQSTMYLFVANQNYLNNVVSGYSMKVPTEAPAVSGLVVGGDLSTITILGTVPADSESSSATIESARSTPAPTSSTSASSTPSSSSSSAEESSSSEGGLDKTDSNSAQETENKGKKSNIVTIVIIVLAILAVLAIIAYLWWRRRRNQKKKQNVNMIDIDSNNYDDGAQIDRPSFIGGTGGHLHNEIMGARDRDSSYSGYSRSGYGKKKTYSEYGLTAFNGNKSSGGNAKIDSTYAW</sequence>
<dbReference type="SUPFAM" id="SSF50494">
    <property type="entry name" value="Trypsin-like serine proteases"/>
    <property type="match status" value="1"/>
</dbReference>
<accession>A0A9W7XEV1</accession>
<evidence type="ECO:0000313" key="4">
    <source>
        <dbReference type="EMBL" id="KAJ1641795.1"/>
    </source>
</evidence>
<name>A0A9W7XEV1_9FUNG</name>
<evidence type="ECO:0000313" key="5">
    <source>
        <dbReference type="Proteomes" id="UP001145021"/>
    </source>
</evidence>
<evidence type="ECO:0000256" key="3">
    <source>
        <dbReference type="SAM" id="SignalP"/>
    </source>
</evidence>